<evidence type="ECO:0000256" key="1">
    <source>
        <dbReference type="SAM" id="Phobius"/>
    </source>
</evidence>
<feature type="transmembrane region" description="Helical" evidence="1">
    <location>
        <begin position="102"/>
        <end position="122"/>
    </location>
</feature>
<reference evidence="2 3" key="2">
    <citation type="submission" date="2020-08" db="EMBL/GenBank/DDBJ databases">
        <title>Adhaeribacter dokdonensis sp. nov., isolated from the rhizosphere of Elymus tsukushiensis, a plant native to the Dokdo Islands, Republic of Korea.</title>
        <authorList>
            <person name="Ghim S.Y."/>
        </authorList>
    </citation>
    <scope>NUCLEOTIDE SEQUENCE [LARGE SCALE GENOMIC DNA]</scope>
    <source>
        <strain evidence="2 3">KUDC8001</strain>
    </source>
</reference>
<reference evidence="2 3" key="1">
    <citation type="submission" date="2020-06" db="EMBL/GenBank/DDBJ databases">
        <authorList>
            <person name="Hwang Y.J."/>
        </authorList>
    </citation>
    <scope>NUCLEOTIDE SEQUENCE [LARGE SCALE GENOMIC DNA]</scope>
    <source>
        <strain evidence="2 3">KUDC8001</strain>
    </source>
</reference>
<organism evidence="2 3">
    <name type="scientific">Adhaeribacter radiodurans</name>
    <dbReference type="NCBI Taxonomy" id="2745197"/>
    <lineage>
        <taxon>Bacteria</taxon>
        <taxon>Pseudomonadati</taxon>
        <taxon>Bacteroidota</taxon>
        <taxon>Cytophagia</taxon>
        <taxon>Cytophagales</taxon>
        <taxon>Hymenobacteraceae</taxon>
        <taxon>Adhaeribacter</taxon>
    </lineage>
</organism>
<keyword evidence="1" id="KW-0812">Transmembrane</keyword>
<dbReference type="KEGG" id="add:HUW48_18450"/>
<keyword evidence="1" id="KW-0472">Membrane</keyword>
<name>A0A7L7LGG8_9BACT</name>
<dbReference type="EMBL" id="CP055153">
    <property type="protein sequence ID" value="QMU31615.1"/>
    <property type="molecule type" value="Genomic_DNA"/>
</dbReference>
<proteinExistence type="predicted"/>
<gene>
    <name evidence="2" type="ORF">HUW48_18450</name>
</gene>
<keyword evidence="3" id="KW-1185">Reference proteome</keyword>
<protein>
    <submittedName>
        <fullName evidence="2">Patatin</fullName>
    </submittedName>
</protein>
<sequence>MTQKQKWLYKIILFIAWITILSGLGQVLAAPFILNLVGADQDKTSAHFFAIIGMFMFLFGGLLVQVLTSRRKDPTPVFWCALQKLGAALAVGLGVYHAVFSAIVLGIAAFDLLSGVLLIIYWRNLDHYNNW</sequence>
<feature type="transmembrane region" description="Helical" evidence="1">
    <location>
        <begin position="76"/>
        <end position="96"/>
    </location>
</feature>
<dbReference type="AlphaFoldDB" id="A0A7L7LGG8"/>
<dbReference type="Proteomes" id="UP000514509">
    <property type="component" value="Chromosome"/>
</dbReference>
<accession>A0A7L7LGG8</accession>
<keyword evidence="1" id="KW-1133">Transmembrane helix</keyword>
<evidence type="ECO:0000313" key="3">
    <source>
        <dbReference type="Proteomes" id="UP000514509"/>
    </source>
</evidence>
<feature type="transmembrane region" description="Helical" evidence="1">
    <location>
        <begin position="45"/>
        <end position="64"/>
    </location>
</feature>
<evidence type="ECO:0000313" key="2">
    <source>
        <dbReference type="EMBL" id="QMU31615.1"/>
    </source>
</evidence>